<feature type="disulfide bond" evidence="4">
    <location>
        <begin position="207"/>
        <end position="250"/>
    </location>
</feature>
<feature type="disulfide bond" evidence="4">
    <location>
        <begin position="288"/>
        <end position="331"/>
    </location>
</feature>
<reference evidence="6 7" key="1">
    <citation type="submission" date="2022-01" db="EMBL/GenBank/DDBJ databases">
        <title>A chromosomal length assembly of Cordylochernes scorpioides.</title>
        <authorList>
            <person name="Zeh D."/>
            <person name="Zeh J."/>
        </authorList>
    </citation>
    <scope>NUCLEOTIDE SEQUENCE [LARGE SCALE GENOMIC DNA]</scope>
    <source>
        <strain evidence="6">IN4F17</strain>
        <tissue evidence="6">Whole Body</tissue>
    </source>
</reference>
<keyword evidence="7" id="KW-1185">Reference proteome</keyword>
<evidence type="ECO:0000256" key="2">
    <source>
        <dbReference type="ARBA" id="ARBA00022737"/>
    </source>
</evidence>
<organism evidence="6 7">
    <name type="scientific">Cordylochernes scorpioides</name>
    <dbReference type="NCBI Taxonomy" id="51811"/>
    <lineage>
        <taxon>Eukaryota</taxon>
        <taxon>Metazoa</taxon>
        <taxon>Ecdysozoa</taxon>
        <taxon>Arthropoda</taxon>
        <taxon>Chelicerata</taxon>
        <taxon>Arachnida</taxon>
        <taxon>Pseudoscorpiones</taxon>
        <taxon>Cheliferoidea</taxon>
        <taxon>Chernetidae</taxon>
        <taxon>Cordylochernes</taxon>
    </lineage>
</organism>
<feature type="disulfide bond" evidence="4">
    <location>
        <begin position="62"/>
        <end position="89"/>
    </location>
</feature>
<dbReference type="PANTHER" id="PTHR45656:SF4">
    <property type="entry name" value="PROTEIN CBR-CLEC-78"/>
    <property type="match status" value="1"/>
</dbReference>
<gene>
    <name evidence="6" type="ORF">LAZ67_10000602</name>
</gene>
<dbReference type="CDD" id="cd00033">
    <property type="entry name" value="CCP"/>
    <property type="match status" value="8"/>
</dbReference>
<evidence type="ECO:0000256" key="4">
    <source>
        <dbReference type="PROSITE-ProRule" id="PRU00302"/>
    </source>
</evidence>
<proteinExistence type="predicted"/>
<dbReference type="InterPro" id="IPR051277">
    <property type="entry name" value="SEZ6_CSMD_C4BPB_Regulators"/>
</dbReference>
<dbReference type="InterPro" id="IPR000436">
    <property type="entry name" value="Sushi_SCR_CCP_dom"/>
</dbReference>
<feature type="domain" description="Sushi" evidence="5">
    <location>
        <begin position="33"/>
        <end position="91"/>
    </location>
</feature>
<feature type="domain" description="Sushi" evidence="5">
    <location>
        <begin position="102"/>
        <end position="138"/>
    </location>
</feature>
<sequence>MCRRKLCDMGHRLAYGPPLLLFPHRIDRGCAESQCPILSAPLNGWILGPCSSTIGSTCYFNCRDSHRLVGTSVLTCQAGGVWSATPPYCGSITGTCSPGVPGQVCFFSCVAGYQLVGRLSLTCTVRGTWDGTVPVCVPSSGGGQCPSLPRPLNGVAQGSCAPGVTGQVCQFTCLPGFQLVGPTILRCTSSGVWDGQPPSCNRQTMACRDLVAPPGGVLEGTCAPGLPGQRCSLACREGYELSGGSSPVVCQPSGQWSGTLPVCIGESPLSDTGRIKRDVTIAVLENECPSLLAPQNGELLGQCDPGFPGESCWVNCRSGFRPLSGQSRVVCLESGSWSGQLAACLRSTLLRKLPRTLSSFRILVWDPGSVSTEMTCPGQTSGCPNLPQPAVGAALRDLPAWSTGSTLHPQLSGRVHALWKLPRTLSSFRILVWDPGSVPTEPPRVLAVRLSVIPAWCSSVALSVPVYRQRSGAARRLYAGGSITGTCSPGVPGQVCFFSCVAGYQLVGRLSLTCTVRGTGDGTVPVCVPSSGGGQCPSLPRPLNGVAQGSCAPGVTGQVCQFTCLPGFQLVGPTILRCTSSGVWDGQPPSCNRQTMACRDLVAPPGGVLEGTCAPGLPGQRCSLACREGYELSGGSSQGGVSTIGAVVRYPPRVYRRVLLGELPLGVPSVERAVAGGVSGIGVVVGTTGSLPTISVVMYVVVSEVTCPGQTSGCPNLPQPAVGQLSGTCQPGVEGLPCTLNCPAGSTLSGNSLVLCLASGSWSGTLGVCQREYIPW</sequence>
<dbReference type="Gene3D" id="2.10.70.10">
    <property type="entry name" value="Complement Module, domain 1"/>
    <property type="match status" value="8"/>
</dbReference>
<evidence type="ECO:0000313" key="7">
    <source>
        <dbReference type="Proteomes" id="UP001235939"/>
    </source>
</evidence>
<evidence type="ECO:0000259" key="5">
    <source>
        <dbReference type="PROSITE" id="PS50923"/>
    </source>
</evidence>
<keyword evidence="2" id="KW-0677">Repeat</keyword>
<keyword evidence="3 4" id="KW-1015">Disulfide bond</keyword>
<dbReference type="SMART" id="SM00032">
    <property type="entry name" value="CCP"/>
    <property type="match status" value="8"/>
</dbReference>
<feature type="disulfide bond" evidence="4">
    <location>
        <begin position="564"/>
        <end position="591"/>
    </location>
</feature>
<dbReference type="PROSITE" id="PS50923">
    <property type="entry name" value="SUSHI"/>
    <property type="match status" value="7"/>
</dbReference>
<evidence type="ECO:0000313" key="6">
    <source>
        <dbReference type="EMBL" id="UYV72762.1"/>
    </source>
</evidence>
<name>A0ABY6KV96_9ARAC</name>
<dbReference type="Pfam" id="PF00084">
    <property type="entry name" value="Sushi"/>
    <property type="match status" value="7"/>
</dbReference>
<comment type="caution">
    <text evidence="4">Lacks conserved residue(s) required for the propagation of feature annotation.</text>
</comment>
<dbReference type="PANTHER" id="PTHR45656">
    <property type="entry name" value="PROTEIN CBR-CLEC-78"/>
    <property type="match status" value="1"/>
</dbReference>
<dbReference type="InterPro" id="IPR035976">
    <property type="entry name" value="Sushi/SCR/CCP_sf"/>
</dbReference>
<evidence type="ECO:0000256" key="1">
    <source>
        <dbReference type="ARBA" id="ARBA00022729"/>
    </source>
</evidence>
<accession>A0ABY6KV96</accession>
<feature type="disulfide bond" evidence="4">
    <location>
        <begin position="742"/>
        <end position="769"/>
    </location>
</feature>
<feature type="domain" description="Sushi" evidence="5">
    <location>
        <begin position="712"/>
        <end position="771"/>
    </location>
</feature>
<feature type="domain" description="Sushi" evidence="5">
    <location>
        <begin position="143"/>
        <end position="202"/>
    </location>
</feature>
<evidence type="ECO:0000256" key="3">
    <source>
        <dbReference type="ARBA" id="ARBA00023157"/>
    </source>
</evidence>
<feature type="disulfide bond" evidence="4">
    <location>
        <begin position="109"/>
        <end position="136"/>
    </location>
</feature>
<dbReference type="EMBL" id="CP092872">
    <property type="protein sequence ID" value="UYV72762.1"/>
    <property type="molecule type" value="Genomic_DNA"/>
</dbReference>
<feature type="domain" description="Sushi" evidence="5">
    <location>
        <begin position="205"/>
        <end position="265"/>
    </location>
</feature>
<feature type="domain" description="Sushi" evidence="5">
    <location>
        <begin position="534"/>
        <end position="593"/>
    </location>
</feature>
<feature type="domain" description="Sushi" evidence="5">
    <location>
        <begin position="286"/>
        <end position="346"/>
    </location>
</feature>
<protein>
    <submittedName>
        <fullName evidence="6">SELP</fullName>
    </submittedName>
</protein>
<keyword evidence="4" id="KW-0768">Sushi</keyword>
<keyword evidence="1" id="KW-0732">Signal</keyword>
<dbReference type="Proteomes" id="UP001235939">
    <property type="component" value="Chromosome 10"/>
</dbReference>
<feature type="disulfide bond" evidence="4">
    <location>
        <begin position="173"/>
        <end position="200"/>
    </location>
</feature>
<dbReference type="SUPFAM" id="SSF57535">
    <property type="entry name" value="Complement control module/SCR domain"/>
    <property type="match status" value="8"/>
</dbReference>